<dbReference type="SUPFAM" id="SSF81273">
    <property type="entry name" value="H-NS histone-like proteins"/>
    <property type="match status" value="1"/>
</dbReference>
<dbReference type="AlphaFoldDB" id="A0A2Z2P272"/>
<name>A0A2Z2P272_9GAMM</name>
<gene>
    <name evidence="3" type="ORF">IMCC3135_22785</name>
</gene>
<dbReference type="SMART" id="SM00528">
    <property type="entry name" value="HNS"/>
    <property type="match status" value="1"/>
</dbReference>
<sequence length="121" mass="13095">MSLDKLKREKAKIEKAITAMEAKEKKAAMAKVVAIAKESGFDLAELVGNTTRAVKKAISAPAEKAAPAARKKKKVAAKRGKVAPKYRNPEDSDMTWTGRGKQPIWVRDYLAAGGTLESITI</sequence>
<feature type="region of interest" description="Disordered" evidence="1">
    <location>
        <begin position="62"/>
        <end position="98"/>
    </location>
</feature>
<evidence type="ECO:0000313" key="4">
    <source>
        <dbReference type="Proteomes" id="UP000250079"/>
    </source>
</evidence>
<keyword evidence="4" id="KW-1185">Reference proteome</keyword>
<dbReference type="InterPro" id="IPR027444">
    <property type="entry name" value="H-NS_C_dom"/>
</dbReference>
<dbReference type="KEGG" id="gai:IMCC3135_22785"/>
<dbReference type="Proteomes" id="UP000250079">
    <property type="component" value="Chromosome"/>
</dbReference>
<evidence type="ECO:0000256" key="1">
    <source>
        <dbReference type="SAM" id="MobiDB-lite"/>
    </source>
</evidence>
<dbReference type="Gene3D" id="4.10.430.10">
    <property type="entry name" value="Histone-like protein H-NS, C-terminal domain"/>
    <property type="match status" value="1"/>
</dbReference>
<feature type="domain" description="DNA-binding protein H-NS-like C-terminal" evidence="2">
    <location>
        <begin position="76"/>
        <end position="121"/>
    </location>
</feature>
<reference evidence="3 4" key="1">
    <citation type="submission" date="2016-12" db="EMBL/GenBank/DDBJ databases">
        <authorList>
            <person name="Song W.-J."/>
            <person name="Kurnit D.M."/>
        </authorList>
    </citation>
    <scope>NUCLEOTIDE SEQUENCE [LARGE SCALE GENOMIC DNA]</scope>
    <source>
        <strain evidence="3 4">IMCC3135</strain>
    </source>
</reference>
<dbReference type="GO" id="GO:0003677">
    <property type="term" value="F:DNA binding"/>
    <property type="evidence" value="ECO:0007669"/>
    <property type="project" value="InterPro"/>
</dbReference>
<dbReference type="Pfam" id="PF00816">
    <property type="entry name" value="Histone_HNS"/>
    <property type="match status" value="1"/>
</dbReference>
<dbReference type="InterPro" id="IPR037150">
    <property type="entry name" value="H-NS_C_dom_sf"/>
</dbReference>
<dbReference type="EMBL" id="CP018632">
    <property type="protein sequence ID" value="ASJ74627.1"/>
    <property type="molecule type" value="Genomic_DNA"/>
</dbReference>
<protein>
    <recommendedName>
        <fullName evidence="2">DNA-binding protein H-NS-like C-terminal domain-containing protein</fullName>
    </recommendedName>
</protein>
<accession>A0A2Z2P272</accession>
<organism evidence="3 4">
    <name type="scientific">Granulosicoccus antarcticus IMCC3135</name>
    <dbReference type="NCBI Taxonomy" id="1192854"/>
    <lineage>
        <taxon>Bacteria</taxon>
        <taxon>Pseudomonadati</taxon>
        <taxon>Pseudomonadota</taxon>
        <taxon>Gammaproteobacteria</taxon>
        <taxon>Chromatiales</taxon>
        <taxon>Granulosicoccaceae</taxon>
        <taxon>Granulosicoccus</taxon>
    </lineage>
</organism>
<feature type="compositionally biased region" description="Basic residues" evidence="1">
    <location>
        <begin position="69"/>
        <end position="84"/>
    </location>
</feature>
<evidence type="ECO:0000313" key="3">
    <source>
        <dbReference type="EMBL" id="ASJ74627.1"/>
    </source>
</evidence>
<evidence type="ECO:0000259" key="2">
    <source>
        <dbReference type="SMART" id="SM00528"/>
    </source>
</evidence>
<proteinExistence type="predicted"/>